<dbReference type="GO" id="GO:0035459">
    <property type="term" value="P:vesicle cargo loading"/>
    <property type="evidence" value="ECO:0007669"/>
    <property type="project" value="TreeGrafter"/>
</dbReference>
<dbReference type="PaxDb" id="10029-XP_007618295.1"/>
<organism evidence="3 4">
    <name type="scientific">Cricetulus griseus</name>
    <name type="common">Chinese hamster</name>
    <name type="synonym">Cricetulus barabensis griseus</name>
    <dbReference type="NCBI Taxonomy" id="10029"/>
    <lineage>
        <taxon>Eukaryota</taxon>
        <taxon>Metazoa</taxon>
        <taxon>Chordata</taxon>
        <taxon>Craniata</taxon>
        <taxon>Vertebrata</taxon>
        <taxon>Euteleostomi</taxon>
        <taxon>Mammalia</taxon>
        <taxon>Eutheria</taxon>
        <taxon>Euarchontoglires</taxon>
        <taxon>Glires</taxon>
        <taxon>Rodentia</taxon>
        <taxon>Myomorpha</taxon>
        <taxon>Muroidea</taxon>
        <taxon>Cricetidae</taxon>
        <taxon>Cricetinae</taxon>
        <taxon>Cricetulus</taxon>
    </lineage>
</organism>
<dbReference type="EMBL" id="JH001444">
    <property type="protein sequence ID" value="EGW05998.1"/>
    <property type="molecule type" value="Genomic_DNA"/>
</dbReference>
<dbReference type="GO" id="GO:0005789">
    <property type="term" value="C:endoplasmic reticulum membrane"/>
    <property type="evidence" value="ECO:0007669"/>
    <property type="project" value="TreeGrafter"/>
</dbReference>
<dbReference type="GO" id="GO:0006888">
    <property type="term" value="P:endoplasmic reticulum to Golgi vesicle-mediated transport"/>
    <property type="evidence" value="ECO:0007669"/>
    <property type="project" value="TreeGrafter"/>
</dbReference>
<dbReference type="PANTHER" id="PTHR23158">
    <property type="entry name" value="MELANOMA INHIBITORY ACTIVITY-RELATED"/>
    <property type="match status" value="1"/>
</dbReference>
<dbReference type="GO" id="GO:0009306">
    <property type="term" value="P:protein secretion"/>
    <property type="evidence" value="ECO:0007669"/>
    <property type="project" value="TreeGrafter"/>
</dbReference>
<accession>G3I7N6</accession>
<reference evidence="4" key="1">
    <citation type="journal article" date="2011" name="Nat. Biotechnol.">
        <title>The genomic sequence of the Chinese hamster ovary (CHO)-K1 cell line.</title>
        <authorList>
            <person name="Xu X."/>
            <person name="Nagarajan H."/>
            <person name="Lewis N.E."/>
            <person name="Pan S."/>
            <person name="Cai Z."/>
            <person name="Liu X."/>
            <person name="Chen W."/>
            <person name="Xie M."/>
            <person name="Wang W."/>
            <person name="Hammond S."/>
            <person name="Andersen M.R."/>
            <person name="Neff N."/>
            <person name="Passarelli B."/>
            <person name="Koh W."/>
            <person name="Fan H.C."/>
            <person name="Wang J."/>
            <person name="Gui Y."/>
            <person name="Lee K.H."/>
            <person name="Betenbaugh M.J."/>
            <person name="Quake S.R."/>
            <person name="Famili I."/>
            <person name="Palsson B.O."/>
            <person name="Wang J."/>
        </authorList>
    </citation>
    <scope>NUCLEOTIDE SEQUENCE [LARGE SCALE GENOMIC DNA]</scope>
    <source>
        <strain evidence="4">CHO K1 cell line</strain>
    </source>
</reference>
<name>G3I7N6_CRIGR</name>
<proteinExistence type="predicted"/>
<dbReference type="GO" id="GO:0070971">
    <property type="term" value="C:endoplasmic reticulum exit site"/>
    <property type="evidence" value="ECO:0007669"/>
    <property type="project" value="TreeGrafter"/>
</dbReference>
<dbReference type="AlphaFoldDB" id="G3I7N6"/>
<dbReference type="Proteomes" id="UP000001075">
    <property type="component" value="Unassembled WGS sequence"/>
</dbReference>
<gene>
    <name evidence="3" type="ORF">I79_019530</name>
</gene>
<protein>
    <submittedName>
        <fullName evidence="3">Cutaneous T-cell lymphoma-associated antigen 5</fullName>
    </submittedName>
</protein>
<keyword evidence="1 2" id="KW-0175">Coiled coil</keyword>
<dbReference type="STRING" id="10029.G3I7N6"/>
<feature type="coiled-coil region" evidence="2">
    <location>
        <begin position="23"/>
        <end position="102"/>
    </location>
</feature>
<evidence type="ECO:0000313" key="3">
    <source>
        <dbReference type="EMBL" id="EGW05998.1"/>
    </source>
</evidence>
<dbReference type="InParanoid" id="G3I7N6"/>
<evidence type="ECO:0000256" key="1">
    <source>
        <dbReference type="ARBA" id="ARBA00023054"/>
    </source>
</evidence>
<dbReference type="PANTHER" id="PTHR23158:SF38">
    <property type="entry name" value="MELANOMA INHIBITORY ACTIVITY PROTEIN 2"/>
    <property type="match status" value="1"/>
</dbReference>
<evidence type="ECO:0000256" key="2">
    <source>
        <dbReference type="SAM" id="Coils"/>
    </source>
</evidence>
<evidence type="ECO:0000313" key="4">
    <source>
        <dbReference type="Proteomes" id="UP000001075"/>
    </source>
</evidence>
<dbReference type="InterPro" id="IPR051500">
    <property type="entry name" value="cTAGE_MIA/OTOR"/>
</dbReference>
<sequence>MLGPWTAVVCVQWILELLKWTTYENLERHKSQLEDEILSLEKKLEEERAKHEQDELLLEEFEKTKEQTDELNNQKAICGRSKVQAEQVLNEKENEIKSLMESLLKTKVWTCLFGDDITDYGNLDLEIKSDLENDVHLRMETGSLFPLHSACLSCSLYT</sequence>